<accession>A0ABW5YCC7</accession>
<feature type="chain" id="PRO_5047070231" evidence="1">
    <location>
        <begin position="20"/>
        <end position="621"/>
    </location>
</feature>
<organism evidence="3 4">
    <name type="scientific">Mucilaginibacter ximonensis</name>
    <dbReference type="NCBI Taxonomy" id="538021"/>
    <lineage>
        <taxon>Bacteria</taxon>
        <taxon>Pseudomonadati</taxon>
        <taxon>Bacteroidota</taxon>
        <taxon>Sphingobacteriia</taxon>
        <taxon>Sphingobacteriales</taxon>
        <taxon>Sphingobacteriaceae</taxon>
        <taxon>Mucilaginibacter</taxon>
    </lineage>
</organism>
<evidence type="ECO:0000259" key="2">
    <source>
        <dbReference type="SMART" id="SM00228"/>
    </source>
</evidence>
<feature type="domain" description="PDZ" evidence="2">
    <location>
        <begin position="506"/>
        <end position="577"/>
    </location>
</feature>
<dbReference type="InterPro" id="IPR001478">
    <property type="entry name" value="PDZ"/>
</dbReference>
<dbReference type="Gene3D" id="2.60.40.3650">
    <property type="match status" value="1"/>
</dbReference>
<feature type="signal peptide" evidence="1">
    <location>
        <begin position="1"/>
        <end position="19"/>
    </location>
</feature>
<dbReference type="EMBL" id="JBHUPD010000002">
    <property type="protein sequence ID" value="MFD2872997.1"/>
    <property type="molecule type" value="Genomic_DNA"/>
</dbReference>
<dbReference type="SUPFAM" id="SSF50156">
    <property type="entry name" value="PDZ domain-like"/>
    <property type="match status" value="1"/>
</dbReference>
<dbReference type="RefSeq" id="WP_377185276.1">
    <property type="nucleotide sequence ID" value="NZ_JBHUPD010000002.1"/>
</dbReference>
<keyword evidence="1" id="KW-0732">Signal</keyword>
<reference evidence="4" key="1">
    <citation type="journal article" date="2019" name="Int. J. Syst. Evol. Microbiol.">
        <title>The Global Catalogue of Microorganisms (GCM) 10K type strain sequencing project: providing services to taxonomists for standard genome sequencing and annotation.</title>
        <authorList>
            <consortium name="The Broad Institute Genomics Platform"/>
            <consortium name="The Broad Institute Genome Sequencing Center for Infectious Disease"/>
            <person name="Wu L."/>
            <person name="Ma J."/>
        </authorList>
    </citation>
    <scope>NUCLEOTIDE SEQUENCE [LARGE SCALE GENOMIC DNA]</scope>
    <source>
        <strain evidence="4">KCTC 22437</strain>
    </source>
</reference>
<dbReference type="InterPro" id="IPR040756">
    <property type="entry name" value="Peptidase_M61_N"/>
</dbReference>
<protein>
    <submittedName>
        <fullName evidence="3">M61 family metallopeptidase</fullName>
    </submittedName>
</protein>
<comment type="caution">
    <text evidence="3">The sequence shown here is derived from an EMBL/GenBank/DDBJ whole genome shotgun (WGS) entry which is preliminary data.</text>
</comment>
<dbReference type="Proteomes" id="UP001597557">
    <property type="component" value="Unassembled WGS sequence"/>
</dbReference>
<evidence type="ECO:0000313" key="3">
    <source>
        <dbReference type="EMBL" id="MFD2872997.1"/>
    </source>
</evidence>
<dbReference type="InterPro" id="IPR024191">
    <property type="entry name" value="Peptidase_M61"/>
</dbReference>
<dbReference type="Gene3D" id="2.30.42.10">
    <property type="match status" value="1"/>
</dbReference>
<sequence>MKKQFLAAAFALAMAGANAQSAQQAINYAITFPNAQHHEAEIAMTIPAAPAGALELHMSRSSAGRYATHEFGKNVYNVKAMSADGKPLDVKQIAGDVYQIANHGATVKVSYTLYADWTDGTYAGIDRSHAHLNMPAVIMWLAGADKRPIHIDFADVKHHEWLIATQLKHENGTVYSAPNLQYLMDSPTELSNFKETHWDVKNTNGKSERINLTIHSNDEQATIDNFGKMVQTVVLEEKAVFGELPVYDYGEYTFLDDVYPTNAGDGMEHRNSTCIVDQNEKVAGNEVDLLSTFAHEYFHSWNVKRIRPKALEPFNFTHADMSNELWFAEGFTQYYGELLLVRSGFHNVDEYGNTLSGLVNAILNTPGAAKYPATEMSRKAVFTDAGIAIDPTNYQNNFTTYYYYGGAIALALDLRLRSEFNLTLDDFMRTVWLTRGKVMKPYTVADLQTDLGTVTKSPKFAAEFFDKYITGIEKNNYEALLAKAGLVLRKRAAGKPWIGLPPLITGGRMATVHGLGAGYPVVITPSMFSPVYKAGVDAGDVITEIDGKKVNDAATINTIIADKKPGDKVSIVFNSRSGTHSGSLLIEENPALEIVTFEKAGLAPSADQKAFRNSWLSSKVK</sequence>
<keyword evidence="4" id="KW-1185">Reference proteome</keyword>
<dbReference type="Gene3D" id="1.10.390.10">
    <property type="entry name" value="Neutral Protease Domain 2"/>
    <property type="match status" value="1"/>
</dbReference>
<name>A0ABW5YCC7_9SPHI</name>
<dbReference type="PIRSF" id="PIRSF016493">
    <property type="entry name" value="Glycyl_aminpptds"/>
    <property type="match status" value="1"/>
</dbReference>
<dbReference type="SUPFAM" id="SSF55486">
    <property type="entry name" value="Metalloproteases ('zincins'), catalytic domain"/>
    <property type="match status" value="1"/>
</dbReference>
<dbReference type="InterPro" id="IPR036034">
    <property type="entry name" value="PDZ_sf"/>
</dbReference>
<dbReference type="SMART" id="SM00228">
    <property type="entry name" value="PDZ"/>
    <property type="match status" value="1"/>
</dbReference>
<evidence type="ECO:0000256" key="1">
    <source>
        <dbReference type="SAM" id="SignalP"/>
    </source>
</evidence>
<gene>
    <name evidence="3" type="ORF">ACFS5N_10995</name>
</gene>
<dbReference type="InterPro" id="IPR027268">
    <property type="entry name" value="Peptidase_M4/M1_CTD_sf"/>
</dbReference>
<dbReference type="Pfam" id="PF05299">
    <property type="entry name" value="Peptidase_M61"/>
    <property type="match status" value="1"/>
</dbReference>
<evidence type="ECO:0000313" key="4">
    <source>
        <dbReference type="Proteomes" id="UP001597557"/>
    </source>
</evidence>
<dbReference type="Pfam" id="PF17899">
    <property type="entry name" value="Peptidase_M61_N"/>
    <property type="match status" value="1"/>
</dbReference>
<proteinExistence type="predicted"/>
<dbReference type="InterPro" id="IPR007963">
    <property type="entry name" value="Peptidase_M61_catalytic"/>
</dbReference>
<dbReference type="Pfam" id="PF13180">
    <property type="entry name" value="PDZ_2"/>
    <property type="match status" value="1"/>
</dbReference>